<dbReference type="InterPro" id="IPR029060">
    <property type="entry name" value="PIN-like_dom_sf"/>
</dbReference>
<dbReference type="SMART" id="SM00484">
    <property type="entry name" value="XPGI"/>
    <property type="match status" value="1"/>
</dbReference>
<keyword evidence="14" id="KW-1185">Reference proteome</keyword>
<dbReference type="Gene3D" id="1.10.245.10">
    <property type="entry name" value="SWIB/MDM2 domain"/>
    <property type="match status" value="1"/>
</dbReference>
<feature type="region of interest" description="Disordered" evidence="10">
    <location>
        <begin position="378"/>
        <end position="397"/>
    </location>
</feature>
<dbReference type="InterPro" id="IPR050331">
    <property type="entry name" value="Zinc_finger"/>
</dbReference>
<dbReference type="GO" id="GO:0008270">
    <property type="term" value="F:zinc ion binding"/>
    <property type="evidence" value="ECO:0007669"/>
    <property type="project" value="UniProtKB-KW"/>
</dbReference>
<dbReference type="InterPro" id="IPR036236">
    <property type="entry name" value="Znf_C2H2_sf"/>
</dbReference>
<sequence length="735" mass="83725">MGVPRAFPHLKMRQRPVNISNFKGSTIALDVMGYVVKGHYRMMKTSGLADDNTLPDSTPGVISSVEDIVRTIVAAGCVVYLVADGKKLPKKAKEHAARAKKRENDLVMAESCFQLGLKKEAKKYLARSTVISPATVDSLKGIAAKFPGKCFYFGALFEADSQLGYLAQNNLCDLVISHDSDMLLFGCPKVLFTMNTKGWGFYYEAVDIPTALGWKKYSYEKFLKMMILAKCDYVKNIAGIGIARAQKIIESSPDLSITSILKTVTTLFPDSGIPDDYATEFDEAYFTYLYSAIVDPMKMESTRISPPPLDLTEEYLSFAGYVHSREQTLDIVLGNIYLDSGRPSRNVTDPSNLDELFPPECFFNSMYEHKKEVLEFDVDGWEGPSPNEDDDEDDERPKKFDCVECDKTFDCLSRLLYQTVTHTNLKAFSCHLCKRTFGYRQTLELHMRIHGGVRKSKCDICGLTFTRQDILTNHMAAHNEARPFQCDQCPKTFKTNSCLHQHKEVHLQVRRYQCENCDLSFKRIRELESHKSTVHYKARPFKCDKCEKDFTRKDYLEQHCLAIHTSERPFVCEICNKTFNDSAGLRKHAAVHSEAKPFRCDICPNMTYKRSDHLTRHMKDTHPAKLEEFMAKKKKAKRPPATSTEEPKKKKPLESTSKANIKIHKLSPQLAKLVGQSMMSQIDIVNKINDIVEEKQLYDPNNHLYAFGDQDLVNVLGVLRFKIANVFNLLNRHLE</sequence>
<dbReference type="OrthoDB" id="3437960at2759"/>
<organism evidence="13 14">
    <name type="scientific">Folsomia candida</name>
    <name type="common">Springtail</name>
    <dbReference type="NCBI Taxonomy" id="158441"/>
    <lineage>
        <taxon>Eukaryota</taxon>
        <taxon>Metazoa</taxon>
        <taxon>Ecdysozoa</taxon>
        <taxon>Arthropoda</taxon>
        <taxon>Hexapoda</taxon>
        <taxon>Collembola</taxon>
        <taxon>Entomobryomorpha</taxon>
        <taxon>Isotomoidea</taxon>
        <taxon>Isotomidae</taxon>
        <taxon>Proisotominae</taxon>
        <taxon>Folsomia</taxon>
    </lineage>
</organism>
<dbReference type="CDD" id="cd10567">
    <property type="entry name" value="SWIB-MDM2_like"/>
    <property type="match status" value="1"/>
</dbReference>
<protein>
    <submittedName>
        <fullName evidence="13">Uncharacterized protein</fullName>
    </submittedName>
</protein>
<dbReference type="InterPro" id="IPR036885">
    <property type="entry name" value="SWIB_MDM2_dom_sf"/>
</dbReference>
<keyword evidence="4" id="KW-0677">Repeat</keyword>
<evidence type="ECO:0000256" key="4">
    <source>
        <dbReference type="ARBA" id="ARBA00022737"/>
    </source>
</evidence>
<keyword evidence="5 9" id="KW-0863">Zinc-finger</keyword>
<dbReference type="InterPro" id="IPR006086">
    <property type="entry name" value="XPG-I_dom"/>
</dbReference>
<comment type="caution">
    <text evidence="13">The sequence shown here is derived from an EMBL/GenBank/DDBJ whole genome shotgun (WGS) entry which is preliminary data.</text>
</comment>
<dbReference type="Proteomes" id="UP000198287">
    <property type="component" value="Unassembled WGS sequence"/>
</dbReference>
<dbReference type="SMART" id="SM00355">
    <property type="entry name" value="ZnF_C2H2"/>
    <property type="match status" value="7"/>
</dbReference>
<dbReference type="GO" id="GO:0004518">
    <property type="term" value="F:nuclease activity"/>
    <property type="evidence" value="ECO:0007669"/>
    <property type="project" value="UniProtKB-KW"/>
</dbReference>
<evidence type="ECO:0000256" key="6">
    <source>
        <dbReference type="ARBA" id="ARBA00022801"/>
    </source>
</evidence>
<dbReference type="InterPro" id="IPR013087">
    <property type="entry name" value="Znf_C2H2_type"/>
</dbReference>
<dbReference type="Pfam" id="PF00096">
    <property type="entry name" value="zf-C2H2"/>
    <property type="match status" value="5"/>
</dbReference>
<evidence type="ECO:0000256" key="5">
    <source>
        <dbReference type="ARBA" id="ARBA00022771"/>
    </source>
</evidence>
<evidence type="ECO:0000256" key="7">
    <source>
        <dbReference type="ARBA" id="ARBA00022833"/>
    </source>
</evidence>
<evidence type="ECO:0000259" key="11">
    <source>
        <dbReference type="PROSITE" id="PS50157"/>
    </source>
</evidence>
<dbReference type="EMBL" id="LNIX01000001">
    <property type="protein sequence ID" value="OXA64191.1"/>
    <property type="molecule type" value="Genomic_DNA"/>
</dbReference>
<keyword evidence="6" id="KW-0378">Hydrolase</keyword>
<dbReference type="InterPro" id="IPR003121">
    <property type="entry name" value="SWIB_MDM2_domain"/>
</dbReference>
<dbReference type="AlphaFoldDB" id="A0A226F4S6"/>
<dbReference type="PANTHER" id="PTHR16515">
    <property type="entry name" value="PR DOMAIN ZINC FINGER PROTEIN"/>
    <property type="match status" value="1"/>
</dbReference>
<dbReference type="GO" id="GO:0016787">
    <property type="term" value="F:hydrolase activity"/>
    <property type="evidence" value="ECO:0007669"/>
    <property type="project" value="UniProtKB-KW"/>
</dbReference>
<dbReference type="PRINTS" id="PR00853">
    <property type="entry name" value="XPGRADSUPER"/>
</dbReference>
<dbReference type="SUPFAM" id="SSF47807">
    <property type="entry name" value="5' to 3' exonuclease, C-terminal subdomain"/>
    <property type="match status" value="1"/>
</dbReference>
<feature type="domain" description="C2H2-type" evidence="11">
    <location>
        <begin position="400"/>
        <end position="427"/>
    </location>
</feature>
<evidence type="ECO:0000256" key="3">
    <source>
        <dbReference type="ARBA" id="ARBA00022723"/>
    </source>
</evidence>
<feature type="domain" description="DM2" evidence="12">
    <location>
        <begin position="659"/>
        <end position="735"/>
    </location>
</feature>
<evidence type="ECO:0000313" key="13">
    <source>
        <dbReference type="EMBL" id="OXA64191.1"/>
    </source>
</evidence>
<dbReference type="PROSITE" id="PS51925">
    <property type="entry name" value="SWIB_MDM2"/>
    <property type="match status" value="1"/>
</dbReference>
<comment type="subcellular location">
    <subcellularLocation>
        <location evidence="1">Nucleus</location>
    </subcellularLocation>
</comment>
<feature type="domain" description="C2H2-type" evidence="11">
    <location>
        <begin position="484"/>
        <end position="511"/>
    </location>
</feature>
<gene>
    <name evidence="13" type="ORF">Fcan01_02490</name>
</gene>
<dbReference type="FunFam" id="3.30.160.60:FF:000446">
    <property type="entry name" value="Zinc finger protein"/>
    <property type="match status" value="1"/>
</dbReference>
<dbReference type="FunFam" id="3.30.160.60:FF:000624">
    <property type="entry name" value="zinc finger protein 697"/>
    <property type="match status" value="1"/>
</dbReference>
<dbReference type="SUPFAM" id="SSF88723">
    <property type="entry name" value="PIN domain-like"/>
    <property type="match status" value="1"/>
</dbReference>
<keyword evidence="8" id="KW-0539">Nucleus</keyword>
<dbReference type="Pfam" id="PF00867">
    <property type="entry name" value="XPG_I"/>
    <property type="match status" value="1"/>
</dbReference>
<dbReference type="Gene3D" id="3.40.50.1010">
    <property type="entry name" value="5'-nuclease"/>
    <property type="match status" value="1"/>
</dbReference>
<evidence type="ECO:0000256" key="10">
    <source>
        <dbReference type="SAM" id="MobiDB-lite"/>
    </source>
</evidence>
<evidence type="ECO:0000256" key="2">
    <source>
        <dbReference type="ARBA" id="ARBA00022722"/>
    </source>
</evidence>
<evidence type="ECO:0000259" key="12">
    <source>
        <dbReference type="PROSITE" id="PS51925"/>
    </source>
</evidence>
<dbReference type="InterPro" id="IPR036279">
    <property type="entry name" value="5-3_exonuclease_C_sf"/>
</dbReference>
<dbReference type="InterPro" id="IPR006084">
    <property type="entry name" value="XPG/Rad2"/>
</dbReference>
<feature type="domain" description="C2H2-type" evidence="11">
    <location>
        <begin position="456"/>
        <end position="483"/>
    </location>
</feature>
<keyword evidence="2" id="KW-0540">Nuclease</keyword>
<dbReference type="PROSITE" id="PS00028">
    <property type="entry name" value="ZINC_FINGER_C2H2_1"/>
    <property type="match status" value="6"/>
</dbReference>
<keyword evidence="3" id="KW-0479">Metal-binding</keyword>
<accession>A0A226F4S6</accession>
<evidence type="ECO:0000313" key="14">
    <source>
        <dbReference type="Proteomes" id="UP000198287"/>
    </source>
</evidence>
<evidence type="ECO:0000256" key="9">
    <source>
        <dbReference type="PROSITE-ProRule" id="PRU00042"/>
    </source>
</evidence>
<dbReference type="Gene3D" id="1.10.150.20">
    <property type="entry name" value="5' to 3' exonuclease, C-terminal subdomain"/>
    <property type="match status" value="1"/>
</dbReference>
<feature type="region of interest" description="Disordered" evidence="10">
    <location>
        <begin position="630"/>
        <end position="658"/>
    </location>
</feature>
<dbReference type="PANTHER" id="PTHR16515:SF66">
    <property type="entry name" value="C2H2-TYPE DOMAIN-CONTAINING PROTEIN"/>
    <property type="match status" value="1"/>
</dbReference>
<dbReference type="SUPFAM" id="SSF47592">
    <property type="entry name" value="SWIB/MDM2 domain"/>
    <property type="match status" value="1"/>
</dbReference>
<dbReference type="GO" id="GO:0010468">
    <property type="term" value="P:regulation of gene expression"/>
    <property type="evidence" value="ECO:0007669"/>
    <property type="project" value="TreeGrafter"/>
</dbReference>
<evidence type="ECO:0000256" key="8">
    <source>
        <dbReference type="ARBA" id="ARBA00023242"/>
    </source>
</evidence>
<dbReference type="GO" id="GO:0005634">
    <property type="term" value="C:nucleus"/>
    <property type="evidence" value="ECO:0007669"/>
    <property type="project" value="UniProtKB-SubCell"/>
</dbReference>
<dbReference type="PROSITE" id="PS50157">
    <property type="entry name" value="ZINC_FINGER_C2H2_2"/>
    <property type="match status" value="7"/>
</dbReference>
<reference evidence="13 14" key="1">
    <citation type="submission" date="2015-12" db="EMBL/GenBank/DDBJ databases">
        <title>The genome of Folsomia candida.</title>
        <authorList>
            <person name="Faddeeva A."/>
            <person name="Derks M.F."/>
            <person name="Anvar Y."/>
            <person name="Smit S."/>
            <person name="Van Straalen N."/>
            <person name="Roelofs D."/>
        </authorList>
    </citation>
    <scope>NUCLEOTIDE SEQUENCE [LARGE SCALE GENOMIC DNA]</scope>
    <source>
        <strain evidence="13 14">VU population</strain>
        <tissue evidence="13">Whole body</tissue>
    </source>
</reference>
<evidence type="ECO:0000256" key="1">
    <source>
        <dbReference type="ARBA" id="ARBA00004123"/>
    </source>
</evidence>
<name>A0A226F4S6_FOLCA</name>
<feature type="domain" description="C2H2-type" evidence="11">
    <location>
        <begin position="570"/>
        <end position="597"/>
    </location>
</feature>
<keyword evidence="7" id="KW-0862">Zinc</keyword>
<dbReference type="SUPFAM" id="SSF57667">
    <property type="entry name" value="beta-beta-alpha zinc fingers"/>
    <property type="match status" value="4"/>
</dbReference>
<dbReference type="SMART" id="SM00485">
    <property type="entry name" value="XPGN"/>
    <property type="match status" value="1"/>
</dbReference>
<dbReference type="InterPro" id="IPR006085">
    <property type="entry name" value="XPG_DNA_repair_N"/>
</dbReference>
<dbReference type="Pfam" id="PF13912">
    <property type="entry name" value="zf-C2H2_6"/>
    <property type="match status" value="1"/>
</dbReference>
<feature type="domain" description="C2H2-type" evidence="11">
    <location>
        <begin position="428"/>
        <end position="455"/>
    </location>
</feature>
<proteinExistence type="predicted"/>
<dbReference type="Gene3D" id="3.30.160.60">
    <property type="entry name" value="Classic Zinc Finger"/>
    <property type="match status" value="6"/>
</dbReference>
<dbReference type="Pfam" id="PF02201">
    <property type="entry name" value="SWIB"/>
    <property type="match status" value="1"/>
</dbReference>
<feature type="domain" description="C2H2-type" evidence="11">
    <location>
        <begin position="512"/>
        <end position="540"/>
    </location>
</feature>
<feature type="domain" description="C2H2-type" evidence="11">
    <location>
        <begin position="541"/>
        <end position="569"/>
    </location>
</feature>